<proteinExistence type="predicted"/>
<gene>
    <name evidence="1" type="ORF">CHGG_03745</name>
</gene>
<dbReference type="GeneID" id="4392728"/>
<dbReference type="RefSeq" id="XP_001222959.1">
    <property type="nucleotide sequence ID" value="XM_001222958.1"/>
</dbReference>
<accession>Q2H3A1</accession>
<organism evidence="1 2">
    <name type="scientific">Chaetomium globosum (strain ATCC 6205 / CBS 148.51 / DSM 1962 / NBRC 6347 / NRRL 1970)</name>
    <name type="common">Soil fungus</name>
    <dbReference type="NCBI Taxonomy" id="306901"/>
    <lineage>
        <taxon>Eukaryota</taxon>
        <taxon>Fungi</taxon>
        <taxon>Dikarya</taxon>
        <taxon>Ascomycota</taxon>
        <taxon>Pezizomycotina</taxon>
        <taxon>Sordariomycetes</taxon>
        <taxon>Sordariomycetidae</taxon>
        <taxon>Sordariales</taxon>
        <taxon>Chaetomiaceae</taxon>
        <taxon>Chaetomium</taxon>
    </lineage>
</organism>
<dbReference type="InParanoid" id="Q2H3A1"/>
<name>Q2H3A1_CHAGB</name>
<evidence type="ECO:0000313" key="2">
    <source>
        <dbReference type="Proteomes" id="UP000001056"/>
    </source>
</evidence>
<dbReference type="OrthoDB" id="3432781at2759"/>
<keyword evidence="2" id="KW-1185">Reference proteome</keyword>
<sequence>MASSVFHLAPLPNPPVPLPRVPGPKLAPFTPNARANIEFVEFLGEKNNVDSQVWKVKIKGAGQPRLFALKTFYFCHSNFLRKNQGGDLKRPLANSQLYADYFDPFNCECRAYGRLKEAKREDLAAKAYGYLLLTPEQEADLARKVTGESTPPPDAKADKALNGHDFWRRQEEHRGLPVWAIVKEPVPRGALNPNIAQCIWADLKSLHSLGIFVGETHGGNYLGGKLVDFSRSWTMYHPAMVQIRNNIRQGMMSEELQDLLDHCYSLKSSLRAIAIPDDLEAFCSGHLDEYKGLPWAYNWLKWEKNADAAKAFVEERLFERAAHCYRGATVDFL</sequence>
<dbReference type="eggNOG" id="ENOG502T2GP">
    <property type="taxonomic scope" value="Eukaryota"/>
</dbReference>
<dbReference type="EMBL" id="CH408032">
    <property type="protein sequence ID" value="EAQ87126.1"/>
    <property type="molecule type" value="Genomic_DNA"/>
</dbReference>
<dbReference type="HOGENOM" id="CLU_042091_1_0_1"/>
<dbReference type="OMA" id="TIKWIRR"/>
<dbReference type="VEuPathDB" id="FungiDB:CHGG_03745"/>
<dbReference type="Pfam" id="PF13095">
    <property type="entry name" value="FTA2"/>
    <property type="match status" value="1"/>
</dbReference>
<dbReference type="AlphaFoldDB" id="Q2H3A1"/>
<dbReference type="Proteomes" id="UP000001056">
    <property type="component" value="Unassembled WGS sequence"/>
</dbReference>
<dbReference type="InterPro" id="IPR025213">
    <property type="entry name" value="Sim4_Fta2"/>
</dbReference>
<protein>
    <submittedName>
        <fullName evidence="1">Uncharacterized protein</fullName>
    </submittedName>
</protein>
<evidence type="ECO:0000313" key="1">
    <source>
        <dbReference type="EMBL" id="EAQ87126.1"/>
    </source>
</evidence>
<reference evidence="2" key="1">
    <citation type="journal article" date="2015" name="Genome Announc.">
        <title>Draft genome sequence of the cellulolytic fungus Chaetomium globosum.</title>
        <authorList>
            <person name="Cuomo C.A."/>
            <person name="Untereiner W.A."/>
            <person name="Ma L.-J."/>
            <person name="Grabherr M."/>
            <person name="Birren B.W."/>
        </authorList>
    </citation>
    <scope>NUCLEOTIDE SEQUENCE [LARGE SCALE GENOMIC DNA]</scope>
    <source>
        <strain evidence="2">ATCC 6205 / CBS 148.51 / DSM 1962 / NBRC 6347 / NRRL 1970</strain>
    </source>
</reference>